<dbReference type="AlphaFoldDB" id="A0AAV8SPF8"/>
<dbReference type="Proteomes" id="UP001159364">
    <property type="component" value="Linkage Group LG09"/>
</dbReference>
<name>A0AAV8SPF8_9ROSI</name>
<dbReference type="EMBL" id="JAIWQS010000009">
    <property type="protein sequence ID" value="KAJ8754151.1"/>
    <property type="molecule type" value="Genomic_DNA"/>
</dbReference>
<organism evidence="3 4">
    <name type="scientific">Erythroxylum novogranatense</name>
    <dbReference type="NCBI Taxonomy" id="1862640"/>
    <lineage>
        <taxon>Eukaryota</taxon>
        <taxon>Viridiplantae</taxon>
        <taxon>Streptophyta</taxon>
        <taxon>Embryophyta</taxon>
        <taxon>Tracheophyta</taxon>
        <taxon>Spermatophyta</taxon>
        <taxon>Magnoliopsida</taxon>
        <taxon>eudicotyledons</taxon>
        <taxon>Gunneridae</taxon>
        <taxon>Pentapetalae</taxon>
        <taxon>rosids</taxon>
        <taxon>fabids</taxon>
        <taxon>Malpighiales</taxon>
        <taxon>Erythroxylaceae</taxon>
        <taxon>Erythroxylum</taxon>
    </lineage>
</organism>
<keyword evidence="4" id="KW-1185">Reference proteome</keyword>
<reference evidence="3 4" key="1">
    <citation type="submission" date="2021-09" db="EMBL/GenBank/DDBJ databases">
        <title>Genomic insights and catalytic innovation underlie evolution of tropane alkaloids biosynthesis.</title>
        <authorList>
            <person name="Wang Y.-J."/>
            <person name="Tian T."/>
            <person name="Huang J.-P."/>
            <person name="Huang S.-X."/>
        </authorList>
    </citation>
    <scope>NUCLEOTIDE SEQUENCE [LARGE SCALE GENOMIC DNA]</scope>
    <source>
        <strain evidence="3">KIB-2018</strain>
        <tissue evidence="3">Leaf</tissue>
    </source>
</reference>
<protein>
    <submittedName>
        <fullName evidence="3">Uncharacterized protein</fullName>
    </submittedName>
</protein>
<feature type="region of interest" description="Disordered" evidence="1">
    <location>
        <begin position="64"/>
        <end position="103"/>
    </location>
</feature>
<dbReference type="PANTHER" id="PTHR33476:SF4">
    <property type="entry name" value="POLAR LOCALIZATION DURING ASYMMETRIC DIVISION AND PROTEIN"/>
    <property type="match status" value="1"/>
</dbReference>
<gene>
    <name evidence="3" type="ORF">K2173_002050</name>
</gene>
<evidence type="ECO:0000313" key="4">
    <source>
        <dbReference type="Proteomes" id="UP001159364"/>
    </source>
</evidence>
<dbReference type="GO" id="GO:0008356">
    <property type="term" value="P:asymmetric cell division"/>
    <property type="evidence" value="ECO:0007669"/>
    <property type="project" value="InterPro"/>
</dbReference>
<evidence type="ECO:0000313" key="3">
    <source>
        <dbReference type="EMBL" id="KAJ8754151.1"/>
    </source>
</evidence>
<comment type="caution">
    <text evidence="3">The sequence shown here is derived from an EMBL/GenBank/DDBJ whole genome shotgun (WGS) entry which is preliminary data.</text>
</comment>
<sequence>MWQLLVAAAVAGSTTLVAKHLLLSDKFEEEQRTENHELVSSEFQSPEVTNKCGYESNEEIFRFSSSGSSGKRTKGSRKKSGISGRRLKYGVANQRSEGDGAERSGRRFGVCLKKRKTAKRVLGSSSSKDGSLFDWGLGVGIMYMISAEKAEINKLSMAMDETSKVVQELRADLFRRKSKRFLANSDNEHLHLELNGRKVGAKDANKIKLSELSMTDDAECPSSVLTEELVPDVKEMDELEAELESELQKLPWSPSEALDDNVMKQNLDKAEISSGEADQETAISYQCHGVSPSELDQKLCHVLIERQGNQIAGLESELHLAQSKLCEKEAELQALKDCVRRLTEISLSSLSDDETEVQVRQQWTSEGHNSSNIGSEFKNSVVGMKRPITSA</sequence>
<evidence type="ECO:0000256" key="1">
    <source>
        <dbReference type="SAM" id="MobiDB-lite"/>
    </source>
</evidence>
<dbReference type="PANTHER" id="PTHR33476">
    <property type="entry name" value="EMB|CAB62613.1"/>
    <property type="match status" value="1"/>
</dbReference>
<keyword evidence="2" id="KW-0732">Signal</keyword>
<feature type="signal peptide" evidence="2">
    <location>
        <begin position="1"/>
        <end position="18"/>
    </location>
</feature>
<evidence type="ECO:0000256" key="2">
    <source>
        <dbReference type="SAM" id="SignalP"/>
    </source>
</evidence>
<feature type="compositionally biased region" description="Basic residues" evidence="1">
    <location>
        <begin position="71"/>
        <end position="88"/>
    </location>
</feature>
<accession>A0AAV8SPF8</accession>
<feature type="chain" id="PRO_5043709486" evidence="2">
    <location>
        <begin position="19"/>
        <end position="391"/>
    </location>
</feature>
<dbReference type="InterPro" id="IPR040348">
    <property type="entry name" value="POLAR-like"/>
</dbReference>
<proteinExistence type="predicted"/>